<accession>A0AA88R3Y7</accession>
<name>A0AA88R3Y7_9ASTE</name>
<evidence type="ECO:0000313" key="2">
    <source>
        <dbReference type="Proteomes" id="UP001187471"/>
    </source>
</evidence>
<keyword evidence="2" id="KW-1185">Reference proteome</keyword>
<comment type="caution">
    <text evidence="1">The sequence shown here is derived from an EMBL/GenBank/DDBJ whole genome shotgun (WGS) entry which is preliminary data.</text>
</comment>
<evidence type="ECO:0000313" key="1">
    <source>
        <dbReference type="EMBL" id="KAK2981697.1"/>
    </source>
</evidence>
<dbReference type="EMBL" id="JAVXUO010001491">
    <property type="protein sequence ID" value="KAK2981697.1"/>
    <property type="molecule type" value="Genomic_DNA"/>
</dbReference>
<dbReference type="Proteomes" id="UP001187471">
    <property type="component" value="Unassembled WGS sequence"/>
</dbReference>
<reference evidence="1" key="1">
    <citation type="submission" date="2022-12" db="EMBL/GenBank/DDBJ databases">
        <title>Draft genome assemblies for two species of Escallonia (Escalloniales).</title>
        <authorList>
            <person name="Chanderbali A."/>
            <person name="Dervinis C."/>
            <person name="Anghel I."/>
            <person name="Soltis D."/>
            <person name="Soltis P."/>
            <person name="Zapata F."/>
        </authorList>
    </citation>
    <scope>NUCLEOTIDE SEQUENCE</scope>
    <source>
        <strain evidence="1">UCBG92.1500</strain>
        <tissue evidence="1">Leaf</tissue>
    </source>
</reference>
<sequence>MRDDVQMSDASLQSCFQLVIDYELFDIDHKDEVGAKNHEEWDLGLNTYSNGSDKMHIIDNGVVPFEYNEGETRDGEQSGECQECSEETIMGKVFDEQDEAYEFYN</sequence>
<gene>
    <name evidence="1" type="ORF">RJ640_013095</name>
</gene>
<dbReference type="AlphaFoldDB" id="A0AA88R3Y7"/>
<organism evidence="1 2">
    <name type="scientific">Escallonia rubra</name>
    <dbReference type="NCBI Taxonomy" id="112253"/>
    <lineage>
        <taxon>Eukaryota</taxon>
        <taxon>Viridiplantae</taxon>
        <taxon>Streptophyta</taxon>
        <taxon>Embryophyta</taxon>
        <taxon>Tracheophyta</taxon>
        <taxon>Spermatophyta</taxon>
        <taxon>Magnoliopsida</taxon>
        <taxon>eudicotyledons</taxon>
        <taxon>Gunneridae</taxon>
        <taxon>Pentapetalae</taxon>
        <taxon>asterids</taxon>
        <taxon>campanulids</taxon>
        <taxon>Escalloniales</taxon>
        <taxon>Escalloniaceae</taxon>
        <taxon>Escallonia</taxon>
    </lineage>
</organism>
<proteinExistence type="predicted"/>
<protein>
    <submittedName>
        <fullName evidence="1">Uncharacterized protein</fullName>
    </submittedName>
</protein>